<dbReference type="InterPro" id="IPR029044">
    <property type="entry name" value="Nucleotide-diphossugar_trans"/>
</dbReference>
<reference evidence="3 4" key="1">
    <citation type="submission" date="2022-04" db="EMBL/GenBank/DDBJ databases">
        <title>Positive selection, recombination, and allopatry shape intraspecific diversity of widespread and dominant cyanobacteria.</title>
        <authorList>
            <person name="Wei J."/>
            <person name="Shu W."/>
            <person name="Hu C."/>
        </authorList>
    </citation>
    <scope>NUCLEOTIDE SEQUENCE [LARGE SCALE GENOMIC DNA]</scope>
    <source>
        <strain evidence="3 4">DQ-A4</strain>
    </source>
</reference>
<dbReference type="Pfam" id="PF00535">
    <property type="entry name" value="Glycos_transf_2"/>
    <property type="match status" value="1"/>
</dbReference>
<dbReference type="CDD" id="cd04179">
    <property type="entry name" value="DPM_DPG-synthase_like"/>
    <property type="match status" value="1"/>
</dbReference>
<evidence type="ECO:0000259" key="1">
    <source>
        <dbReference type="Pfam" id="PF00535"/>
    </source>
</evidence>
<evidence type="ECO:0000313" key="3">
    <source>
        <dbReference type="EMBL" id="MEP0947510.1"/>
    </source>
</evidence>
<dbReference type="Gene3D" id="3.40.50.150">
    <property type="entry name" value="Vaccinia Virus protein VP39"/>
    <property type="match status" value="1"/>
</dbReference>
<evidence type="ECO:0000313" key="4">
    <source>
        <dbReference type="Proteomes" id="UP001482513"/>
    </source>
</evidence>
<dbReference type="SUPFAM" id="SSF53335">
    <property type="entry name" value="S-adenosyl-L-methionine-dependent methyltransferases"/>
    <property type="match status" value="1"/>
</dbReference>
<dbReference type="InterPro" id="IPR013217">
    <property type="entry name" value="Methyltransf_12"/>
</dbReference>
<dbReference type="Gene3D" id="3.90.550.10">
    <property type="entry name" value="Spore Coat Polysaccharide Biosynthesis Protein SpsA, Chain A"/>
    <property type="match status" value="1"/>
</dbReference>
<keyword evidence="3" id="KW-0808">Transferase</keyword>
<evidence type="ECO:0000259" key="2">
    <source>
        <dbReference type="Pfam" id="PF08242"/>
    </source>
</evidence>
<dbReference type="PANTHER" id="PTHR10859">
    <property type="entry name" value="GLYCOSYL TRANSFERASE"/>
    <property type="match status" value="1"/>
</dbReference>
<comment type="caution">
    <text evidence="3">The sequence shown here is derived from an EMBL/GenBank/DDBJ whole genome shotgun (WGS) entry which is preliminary data.</text>
</comment>
<name>A0ABV0K4U3_9CYAN</name>
<keyword evidence="4" id="KW-1185">Reference proteome</keyword>
<gene>
    <name evidence="3" type="ORF">NC992_11560</name>
</gene>
<dbReference type="EMBL" id="JAMPKX010000004">
    <property type="protein sequence ID" value="MEP0947510.1"/>
    <property type="molecule type" value="Genomic_DNA"/>
</dbReference>
<dbReference type="CDD" id="cd02440">
    <property type="entry name" value="AdoMet_MTases"/>
    <property type="match status" value="1"/>
</dbReference>
<accession>A0ABV0K4U3</accession>
<organism evidence="3 4">
    <name type="scientific">Leptolyngbya subtilissima DQ-A4</name>
    <dbReference type="NCBI Taxonomy" id="2933933"/>
    <lineage>
        <taxon>Bacteria</taxon>
        <taxon>Bacillati</taxon>
        <taxon>Cyanobacteriota</taxon>
        <taxon>Cyanophyceae</taxon>
        <taxon>Leptolyngbyales</taxon>
        <taxon>Leptolyngbyaceae</taxon>
        <taxon>Leptolyngbya group</taxon>
        <taxon>Leptolyngbya</taxon>
    </lineage>
</organism>
<dbReference type="Proteomes" id="UP001482513">
    <property type="component" value="Unassembled WGS sequence"/>
</dbReference>
<dbReference type="PANTHER" id="PTHR10859:SF91">
    <property type="entry name" value="DOLICHYL-PHOSPHATE BETA-GLUCOSYLTRANSFERASE"/>
    <property type="match status" value="1"/>
</dbReference>
<dbReference type="Pfam" id="PF08242">
    <property type="entry name" value="Methyltransf_12"/>
    <property type="match status" value="1"/>
</dbReference>
<feature type="domain" description="Glycosyltransferase 2-like" evidence="1">
    <location>
        <begin position="255"/>
        <end position="415"/>
    </location>
</feature>
<dbReference type="EC" id="2.4.-.-" evidence="3"/>
<dbReference type="InterPro" id="IPR029063">
    <property type="entry name" value="SAM-dependent_MTases_sf"/>
</dbReference>
<dbReference type="SUPFAM" id="SSF53448">
    <property type="entry name" value="Nucleotide-diphospho-sugar transferases"/>
    <property type="match status" value="1"/>
</dbReference>
<dbReference type="RefSeq" id="WP_313887241.1">
    <property type="nucleotide sequence ID" value="NZ_JAMPKX010000004.1"/>
</dbReference>
<dbReference type="GO" id="GO:0016757">
    <property type="term" value="F:glycosyltransferase activity"/>
    <property type="evidence" value="ECO:0007669"/>
    <property type="project" value="UniProtKB-KW"/>
</dbReference>
<sequence>MIQAHSTNLLEAPKQDFKQDIRAYFDYTAPELDRWSRRNRYYYGDLARLHQFIIPPGCRVLEVGCGTGDLLHATAPAIGVGIDFAPAVTAIASQKYPEFAFYTLDAEAIEPAQLDPEHRQFDYILLSGVLGYLGDIQAVLQRLQPFCQSHTRLILTFHSHLWEPLLGLAERIGQRRPQPPQNWLSMDDVANLLTITGYRSLQRGNRFLWPKFVPGIAGLVNRYLAPLPVVKHLCLTTFIVARPQPVPSSEQPTCSVIIPARNEAGNIAAAVARLPQLGAHTEVIFVEGHSRDQTWQAIQDLVQTYRGPFTLKAFQQTGRGKADAVRLGFDQASGDILLILDADLTVPPEDLPHFVEVLASGRGEFANGSRLVYPRSTTAMPWLNMVANKIFALLFSFLLEQPLKDTLCGTKVLWRRDYERIAAGRSYFGDFDPFGDFDLLFGAAKLNLHIVEVPIRYQPRTYGSSNIAHVREGLILLKMCLYASRKLKFR</sequence>
<dbReference type="InterPro" id="IPR001173">
    <property type="entry name" value="Glyco_trans_2-like"/>
</dbReference>
<proteinExistence type="predicted"/>
<feature type="domain" description="Methyltransferase type 12" evidence="2">
    <location>
        <begin position="61"/>
        <end position="144"/>
    </location>
</feature>
<protein>
    <submittedName>
        <fullName evidence="3">Glycosyltransferase</fullName>
        <ecNumber evidence="3">2.4.-.-</ecNumber>
    </submittedName>
</protein>
<keyword evidence="3" id="KW-0328">Glycosyltransferase</keyword>